<feature type="compositionally biased region" description="Polar residues" evidence="1">
    <location>
        <begin position="1"/>
        <end position="18"/>
    </location>
</feature>
<dbReference type="EnsemblPlants" id="evm.model.05.990">
    <property type="protein sequence ID" value="cds.evm.model.05.990"/>
    <property type="gene ID" value="evm.TU.05.990"/>
</dbReference>
<reference evidence="2" key="2">
    <citation type="submission" date="2021-03" db="UniProtKB">
        <authorList>
            <consortium name="EnsemblPlants"/>
        </authorList>
    </citation>
    <scope>IDENTIFICATION</scope>
</reference>
<dbReference type="EMBL" id="UZAU01000484">
    <property type="status" value="NOT_ANNOTATED_CDS"/>
    <property type="molecule type" value="Genomic_DNA"/>
</dbReference>
<sequence length="94" mass="10536">MVSEDTTSSMARPSTRSQDGILPSNLEHHRSRDSFEDIHSPIPPSCAPRRSTAASIAAWSQFMLLLRCTDPSSRIHFTIRGHHRLTFESTITSD</sequence>
<evidence type="ECO:0000313" key="3">
    <source>
        <dbReference type="Proteomes" id="UP000596661"/>
    </source>
</evidence>
<organism evidence="2 3">
    <name type="scientific">Cannabis sativa</name>
    <name type="common">Hemp</name>
    <name type="synonym">Marijuana</name>
    <dbReference type="NCBI Taxonomy" id="3483"/>
    <lineage>
        <taxon>Eukaryota</taxon>
        <taxon>Viridiplantae</taxon>
        <taxon>Streptophyta</taxon>
        <taxon>Embryophyta</taxon>
        <taxon>Tracheophyta</taxon>
        <taxon>Spermatophyta</taxon>
        <taxon>Magnoliopsida</taxon>
        <taxon>eudicotyledons</taxon>
        <taxon>Gunneridae</taxon>
        <taxon>Pentapetalae</taxon>
        <taxon>rosids</taxon>
        <taxon>fabids</taxon>
        <taxon>Rosales</taxon>
        <taxon>Cannabaceae</taxon>
        <taxon>Cannabis</taxon>
    </lineage>
</organism>
<name>A0A803PSP4_CANSA</name>
<dbReference type="Gramene" id="evm.model.05.990">
    <property type="protein sequence ID" value="cds.evm.model.05.990"/>
    <property type="gene ID" value="evm.TU.05.990"/>
</dbReference>
<dbReference type="Proteomes" id="UP000596661">
    <property type="component" value="Chromosome 5"/>
</dbReference>
<evidence type="ECO:0000256" key="1">
    <source>
        <dbReference type="SAM" id="MobiDB-lite"/>
    </source>
</evidence>
<feature type="compositionally biased region" description="Basic and acidic residues" evidence="1">
    <location>
        <begin position="26"/>
        <end position="39"/>
    </location>
</feature>
<feature type="region of interest" description="Disordered" evidence="1">
    <location>
        <begin position="1"/>
        <end position="46"/>
    </location>
</feature>
<protein>
    <submittedName>
        <fullName evidence="2">Uncharacterized protein</fullName>
    </submittedName>
</protein>
<keyword evidence="3" id="KW-1185">Reference proteome</keyword>
<proteinExistence type="predicted"/>
<reference evidence="2" key="1">
    <citation type="submission" date="2018-11" db="EMBL/GenBank/DDBJ databases">
        <authorList>
            <person name="Grassa J C."/>
        </authorList>
    </citation>
    <scope>NUCLEOTIDE SEQUENCE [LARGE SCALE GENOMIC DNA]</scope>
</reference>
<dbReference type="AlphaFoldDB" id="A0A803PSP4"/>
<accession>A0A803PSP4</accession>
<evidence type="ECO:0000313" key="2">
    <source>
        <dbReference type="EnsemblPlants" id="cds.evm.model.05.990"/>
    </source>
</evidence>